<evidence type="ECO:0000256" key="1">
    <source>
        <dbReference type="PROSITE-ProRule" id="PRU00339"/>
    </source>
</evidence>
<dbReference type="SUPFAM" id="SSF48452">
    <property type="entry name" value="TPR-like"/>
    <property type="match status" value="1"/>
</dbReference>
<dbReference type="SMART" id="SM00028">
    <property type="entry name" value="TPR"/>
    <property type="match status" value="3"/>
</dbReference>
<gene>
    <name evidence="3" type="ORF">ACFOEB_03800</name>
</gene>
<evidence type="ECO:0000313" key="3">
    <source>
        <dbReference type="EMBL" id="MFC3154315.1"/>
    </source>
</evidence>
<dbReference type="PROSITE" id="PS50005">
    <property type="entry name" value="TPR"/>
    <property type="match status" value="1"/>
</dbReference>
<feature type="repeat" description="TPR" evidence="1">
    <location>
        <begin position="145"/>
        <end position="178"/>
    </location>
</feature>
<dbReference type="InterPro" id="IPR019734">
    <property type="entry name" value="TPR_rpt"/>
</dbReference>
<dbReference type="PANTHER" id="PTHR12558:SF13">
    <property type="entry name" value="CELL DIVISION CYCLE PROTEIN 27 HOMOLOG"/>
    <property type="match status" value="1"/>
</dbReference>
<sequence length="239" mass="26067">MTFVKVVSAQRLLWAITLAGLIGCANQPDEPPPEAATEAVVAEKVAEPSQVPAILPPGPITQNPYLTTPAPAVTAQARTGFARAEQQMRQQRWGDARHTLQALVAESPNLSGPWLNLGIVWLHLDKPGQARAAFERALAANSLNVDAYNQLAALERRAGNFAQADSLYNQALMVWPHSADTYCNLGMLYDLYLGRWPDALAHYEACGYLREQSTGAPDNTVKGWIIDLQRRIAAREANG</sequence>
<reference evidence="4" key="1">
    <citation type="journal article" date="2019" name="Int. J. Syst. Evol. Microbiol.">
        <title>The Global Catalogue of Microorganisms (GCM) 10K type strain sequencing project: providing services to taxonomists for standard genome sequencing and annotation.</title>
        <authorList>
            <consortium name="The Broad Institute Genomics Platform"/>
            <consortium name="The Broad Institute Genome Sequencing Center for Infectious Disease"/>
            <person name="Wu L."/>
            <person name="Ma J."/>
        </authorList>
    </citation>
    <scope>NUCLEOTIDE SEQUENCE [LARGE SCALE GENOMIC DNA]</scope>
    <source>
        <strain evidence="4">KCTC 52141</strain>
    </source>
</reference>
<feature type="chain" id="PRO_5045769801" evidence="2">
    <location>
        <begin position="20"/>
        <end position="239"/>
    </location>
</feature>
<keyword evidence="1" id="KW-0802">TPR repeat</keyword>
<evidence type="ECO:0000256" key="2">
    <source>
        <dbReference type="SAM" id="SignalP"/>
    </source>
</evidence>
<accession>A0ABV7HP64</accession>
<feature type="signal peptide" evidence="2">
    <location>
        <begin position="1"/>
        <end position="19"/>
    </location>
</feature>
<name>A0ABV7HP64_9GAMM</name>
<dbReference type="PANTHER" id="PTHR12558">
    <property type="entry name" value="CELL DIVISION CYCLE 16,23,27"/>
    <property type="match status" value="1"/>
</dbReference>
<protein>
    <submittedName>
        <fullName evidence="3">Tetratricopeptide repeat protein</fullName>
    </submittedName>
</protein>
<proteinExistence type="predicted"/>
<comment type="caution">
    <text evidence="3">The sequence shown here is derived from an EMBL/GenBank/DDBJ whole genome shotgun (WGS) entry which is preliminary data.</text>
</comment>
<dbReference type="Pfam" id="PF13432">
    <property type="entry name" value="TPR_16"/>
    <property type="match status" value="1"/>
</dbReference>
<dbReference type="Gene3D" id="1.25.40.10">
    <property type="entry name" value="Tetratricopeptide repeat domain"/>
    <property type="match status" value="1"/>
</dbReference>
<dbReference type="InterPro" id="IPR011990">
    <property type="entry name" value="TPR-like_helical_dom_sf"/>
</dbReference>
<dbReference type="Proteomes" id="UP001595548">
    <property type="component" value="Unassembled WGS sequence"/>
</dbReference>
<dbReference type="RefSeq" id="WP_382414506.1">
    <property type="nucleotide sequence ID" value="NZ_AP031500.1"/>
</dbReference>
<organism evidence="3 4">
    <name type="scientific">Gilvimarinus japonicus</name>
    <dbReference type="NCBI Taxonomy" id="1796469"/>
    <lineage>
        <taxon>Bacteria</taxon>
        <taxon>Pseudomonadati</taxon>
        <taxon>Pseudomonadota</taxon>
        <taxon>Gammaproteobacteria</taxon>
        <taxon>Cellvibrionales</taxon>
        <taxon>Cellvibrionaceae</taxon>
        <taxon>Gilvimarinus</taxon>
    </lineage>
</organism>
<keyword evidence="2" id="KW-0732">Signal</keyword>
<dbReference type="EMBL" id="JBHRTL010000004">
    <property type="protein sequence ID" value="MFC3154315.1"/>
    <property type="molecule type" value="Genomic_DNA"/>
</dbReference>
<keyword evidence="4" id="KW-1185">Reference proteome</keyword>
<dbReference type="Pfam" id="PF13424">
    <property type="entry name" value="TPR_12"/>
    <property type="match status" value="1"/>
</dbReference>
<dbReference type="PROSITE" id="PS51257">
    <property type="entry name" value="PROKAR_LIPOPROTEIN"/>
    <property type="match status" value="1"/>
</dbReference>
<evidence type="ECO:0000313" key="4">
    <source>
        <dbReference type="Proteomes" id="UP001595548"/>
    </source>
</evidence>